<evidence type="ECO:0000313" key="10">
    <source>
        <dbReference type="EMBL" id="KEQ88783.1"/>
    </source>
</evidence>
<dbReference type="GO" id="GO:1990316">
    <property type="term" value="C:Atg1/ULK1 kinase complex"/>
    <property type="evidence" value="ECO:0007669"/>
    <property type="project" value="TreeGrafter"/>
</dbReference>
<feature type="region of interest" description="Disordered" evidence="8">
    <location>
        <begin position="238"/>
        <end position="266"/>
    </location>
</feature>
<dbReference type="GO" id="GO:0000045">
    <property type="term" value="P:autophagosome assembly"/>
    <property type="evidence" value="ECO:0007669"/>
    <property type="project" value="TreeGrafter"/>
</dbReference>
<keyword evidence="5" id="KW-0472">Membrane</keyword>
<feature type="coiled-coil region" evidence="7">
    <location>
        <begin position="277"/>
        <end position="318"/>
    </location>
</feature>
<evidence type="ECO:0000256" key="4">
    <source>
        <dbReference type="ARBA" id="ARBA00023006"/>
    </source>
</evidence>
<evidence type="ECO:0000256" key="3">
    <source>
        <dbReference type="ARBA" id="ARBA00022490"/>
    </source>
</evidence>
<dbReference type="AlphaFoldDB" id="A0A074XT41"/>
<evidence type="ECO:0000256" key="5">
    <source>
        <dbReference type="ARBA" id="ARBA00023136"/>
    </source>
</evidence>
<gene>
    <name evidence="10" type="ORF">M438DRAFT_342336</name>
</gene>
<dbReference type="InterPro" id="IPR045326">
    <property type="entry name" value="ATG17-like_dom"/>
</dbReference>
<reference evidence="10 11" key="1">
    <citation type="journal article" date="2014" name="BMC Genomics">
        <title>Genome sequencing of four Aureobasidium pullulans varieties: biotechnological potential, stress tolerance, and description of new species.</title>
        <authorList>
            <person name="Gostin Ar C."/>
            <person name="Ohm R.A."/>
            <person name="Kogej T."/>
            <person name="Sonjak S."/>
            <person name="Turk M."/>
            <person name="Zajc J."/>
            <person name="Zalar P."/>
            <person name="Grube M."/>
            <person name="Sun H."/>
            <person name="Han J."/>
            <person name="Sharma A."/>
            <person name="Chiniquy J."/>
            <person name="Ngan C.Y."/>
            <person name="Lipzen A."/>
            <person name="Barry K."/>
            <person name="Grigoriev I.V."/>
            <person name="Gunde-Cimerman N."/>
        </authorList>
    </citation>
    <scope>NUCLEOTIDE SEQUENCE [LARGE SCALE GENOMIC DNA]</scope>
    <source>
        <strain evidence="10 11">EXF-150</strain>
    </source>
</reference>
<dbReference type="GO" id="GO:0060090">
    <property type="term" value="F:molecular adaptor activity"/>
    <property type="evidence" value="ECO:0007669"/>
    <property type="project" value="TreeGrafter"/>
</dbReference>
<dbReference type="GO" id="GO:0030295">
    <property type="term" value="F:protein kinase activator activity"/>
    <property type="evidence" value="ECO:0007669"/>
    <property type="project" value="TreeGrafter"/>
</dbReference>
<proteinExistence type="inferred from homology"/>
<dbReference type="HOGENOM" id="CLU_028356_0_0_1"/>
<dbReference type="PANTHER" id="PTHR28005:SF1">
    <property type="entry name" value="AUTOPHAGY-RELATED PROTEIN 17"/>
    <property type="match status" value="1"/>
</dbReference>
<feature type="domain" description="Autophagy protein ATG17-like" evidence="9">
    <location>
        <begin position="30"/>
        <end position="428"/>
    </location>
</feature>
<protein>
    <recommendedName>
        <fullName evidence="2 6">Autophagy-related protein 17</fullName>
    </recommendedName>
</protein>
<evidence type="ECO:0000256" key="7">
    <source>
        <dbReference type="SAM" id="Coils"/>
    </source>
</evidence>
<dbReference type="OrthoDB" id="1937984at2759"/>
<comment type="function">
    <text evidence="6">Autophagy-specific protein that functions in response to autophagy-inducing signals as a scaffold to recruit other ATG proteins to organize preautophagosomal structure (PAS) formation. Modulates the timing and magnitude of the autophagy response, such as the size of the sequestering vesicles. Plays particularly a role in pexophagy and nucleophagy.</text>
</comment>
<dbReference type="EMBL" id="KL584975">
    <property type="protein sequence ID" value="KEQ88783.1"/>
    <property type="molecule type" value="Genomic_DNA"/>
</dbReference>
<comment type="similarity">
    <text evidence="1 6">Belongs to the ATG17 family.</text>
</comment>
<organism evidence="10 11">
    <name type="scientific">Aureobasidium pullulans EXF-150</name>
    <dbReference type="NCBI Taxonomy" id="1043002"/>
    <lineage>
        <taxon>Eukaryota</taxon>
        <taxon>Fungi</taxon>
        <taxon>Dikarya</taxon>
        <taxon>Ascomycota</taxon>
        <taxon>Pezizomycotina</taxon>
        <taxon>Dothideomycetes</taxon>
        <taxon>Dothideomycetidae</taxon>
        <taxon>Dothideales</taxon>
        <taxon>Saccotheciaceae</taxon>
        <taxon>Aureobasidium</taxon>
    </lineage>
</organism>
<dbReference type="GeneID" id="40747037"/>
<dbReference type="InterPro" id="IPR007240">
    <property type="entry name" value="Atg17"/>
</dbReference>
<keyword evidence="4 6" id="KW-0072">Autophagy</keyword>
<dbReference type="STRING" id="1043002.A0A074XT41"/>
<dbReference type="Proteomes" id="UP000030706">
    <property type="component" value="Unassembled WGS sequence"/>
</dbReference>
<keyword evidence="7" id="KW-0175">Coiled coil</keyword>
<dbReference type="Pfam" id="PF04108">
    <property type="entry name" value="ATG17_like"/>
    <property type="match status" value="1"/>
</dbReference>
<dbReference type="PANTHER" id="PTHR28005">
    <property type="entry name" value="AUTOPHAGY-RELATED PROTEIN 17"/>
    <property type="match status" value="1"/>
</dbReference>
<evidence type="ECO:0000256" key="1">
    <source>
        <dbReference type="ARBA" id="ARBA00006259"/>
    </source>
</evidence>
<evidence type="ECO:0000259" key="9">
    <source>
        <dbReference type="Pfam" id="PF04108"/>
    </source>
</evidence>
<evidence type="ECO:0000256" key="8">
    <source>
        <dbReference type="SAM" id="MobiDB-lite"/>
    </source>
</evidence>
<comment type="subcellular location">
    <subcellularLocation>
        <location evidence="6">Cytoplasm</location>
    </subcellularLocation>
    <subcellularLocation>
        <location evidence="6">Preautophagosomal structure membrane</location>
        <topology evidence="6">Peripheral membrane protein</topology>
    </subcellularLocation>
</comment>
<sequence length="463" mass="51668">MSEQSRQASPSRSIDELERLVLHFVAAKRSLSSTALVSRAHDVVTTARGLVEEKAVLTAKNAFVRQGVLEEATVLVAVRDALDSIGRETDVDFKAVIHQLDLADNRLQATLVQLTSTQVDTSELHSRGATPDNQKTLHDFIDEDTHLNLIESLRSTIDSHKAAEGDFQRSQDSFDDQIRALDAAVNDADQATENQDDLSPIPPLFHALTTHATETASLLGSLVAHYDLCTSALKHTEGGGEAARQANPSSAEDAPEDSLYKNLPLGPLNEHERQEMLAVVENDAQEVEDVILEIRERLSEMEAQLEQLQAHSQAIRLRHKLLGRVLNLLRTLGGNLPVFISAAKLYGNNWSVLKETLIAKAEELASLTDFYESFIASYASLLQEVNRRHAVENKMQRIADKARREIESLYKEDVAMREDFVRGTGEFLPRDIWPGLVDAPRRWDIRAASPEMQREPEEDEQHQ</sequence>
<dbReference type="RefSeq" id="XP_029764970.1">
    <property type="nucleotide sequence ID" value="XM_029904731.1"/>
</dbReference>
<accession>A0A074XT41</accession>
<dbReference type="GO" id="GO:0034727">
    <property type="term" value="P:piecemeal microautophagy of the nucleus"/>
    <property type="evidence" value="ECO:0007669"/>
    <property type="project" value="TreeGrafter"/>
</dbReference>
<keyword evidence="11" id="KW-1185">Reference proteome</keyword>
<dbReference type="GO" id="GO:0034045">
    <property type="term" value="C:phagophore assembly site membrane"/>
    <property type="evidence" value="ECO:0007669"/>
    <property type="project" value="UniProtKB-SubCell"/>
</dbReference>
<evidence type="ECO:0000256" key="2">
    <source>
        <dbReference type="ARBA" id="ARBA00013806"/>
    </source>
</evidence>
<dbReference type="GO" id="GO:0000422">
    <property type="term" value="P:autophagy of mitochondrion"/>
    <property type="evidence" value="ECO:0007669"/>
    <property type="project" value="TreeGrafter"/>
</dbReference>
<evidence type="ECO:0000256" key="6">
    <source>
        <dbReference type="RuleBase" id="RU368080"/>
    </source>
</evidence>
<name>A0A074XT41_AURPU</name>
<keyword evidence="3 6" id="KW-0963">Cytoplasm</keyword>
<evidence type="ECO:0000313" key="11">
    <source>
        <dbReference type="Proteomes" id="UP000030706"/>
    </source>
</evidence>